<gene>
    <name evidence="9" type="ORF">I9W95_08615</name>
</gene>
<feature type="binding site" evidence="7">
    <location>
        <position position="169"/>
    </location>
    <ligand>
        <name>2-oxoglutarate</name>
        <dbReference type="ChEBI" id="CHEBI:16810"/>
    </ligand>
</feature>
<feature type="binding site" evidence="7">
    <location>
        <position position="96"/>
    </location>
    <ligand>
        <name>Fe cation</name>
        <dbReference type="ChEBI" id="CHEBI:24875"/>
    </ligand>
</feature>
<dbReference type="PANTHER" id="PTHR41536">
    <property type="entry name" value="PKHD-TYPE HYDROXYLASE YBIX"/>
    <property type="match status" value="1"/>
</dbReference>
<feature type="binding site" evidence="7">
    <location>
        <position position="98"/>
    </location>
    <ligand>
        <name>Fe cation</name>
        <dbReference type="ChEBI" id="CHEBI:24875"/>
    </ligand>
</feature>
<dbReference type="SMART" id="SM00702">
    <property type="entry name" value="P4Hc"/>
    <property type="match status" value="1"/>
</dbReference>
<dbReference type="Proteomes" id="UP000714380">
    <property type="component" value="Unassembled WGS sequence"/>
</dbReference>
<comment type="cofactor">
    <cofactor evidence="1 7">
        <name>L-ascorbate</name>
        <dbReference type="ChEBI" id="CHEBI:38290"/>
    </cofactor>
</comment>
<evidence type="ECO:0000259" key="8">
    <source>
        <dbReference type="PROSITE" id="PS51471"/>
    </source>
</evidence>
<evidence type="ECO:0000256" key="2">
    <source>
        <dbReference type="ARBA" id="ARBA00022723"/>
    </source>
</evidence>
<dbReference type="NCBIfam" id="NF003974">
    <property type="entry name" value="PRK05467.1-3"/>
    <property type="match status" value="1"/>
</dbReference>
<dbReference type="PANTHER" id="PTHR41536:SF1">
    <property type="entry name" value="PKHD-TYPE HYDROXYLASE YBIX"/>
    <property type="match status" value="1"/>
</dbReference>
<dbReference type="Pfam" id="PF18331">
    <property type="entry name" value="PKHD_C"/>
    <property type="match status" value="1"/>
</dbReference>
<evidence type="ECO:0000256" key="5">
    <source>
        <dbReference type="ARBA" id="ARBA00023002"/>
    </source>
</evidence>
<feature type="domain" description="Fe2OG dioxygenase" evidence="8">
    <location>
        <begin position="78"/>
        <end position="178"/>
    </location>
</feature>
<evidence type="ECO:0000256" key="4">
    <source>
        <dbReference type="ARBA" id="ARBA00022964"/>
    </source>
</evidence>
<evidence type="ECO:0000313" key="10">
    <source>
        <dbReference type="Proteomes" id="UP000714380"/>
    </source>
</evidence>
<feature type="binding site" evidence="7">
    <location>
        <position position="159"/>
    </location>
    <ligand>
        <name>Fe cation</name>
        <dbReference type="ChEBI" id="CHEBI:24875"/>
    </ligand>
</feature>
<reference evidence="9 10" key="1">
    <citation type="submission" date="2020-12" db="EMBL/GenBank/DDBJ databases">
        <title>Novel Thalassolituus-related marine hydrocarbonoclastic bacteria mediated algae-derived hydrocarbons mineralization in twilight zone of the northern South China Sea.</title>
        <authorList>
            <person name="Dong C."/>
        </authorList>
    </citation>
    <scope>NUCLEOTIDE SEQUENCE [LARGE SCALE GENOMIC DNA]</scope>
    <source>
        <strain evidence="9 10">IMCC1826</strain>
    </source>
</reference>
<evidence type="ECO:0000256" key="6">
    <source>
        <dbReference type="ARBA" id="ARBA00023004"/>
    </source>
</evidence>
<dbReference type="InterPro" id="IPR023550">
    <property type="entry name" value="PKHD_hydroxylase"/>
</dbReference>
<dbReference type="EMBL" id="JAEDAH010000042">
    <property type="protein sequence ID" value="MCA6063670.1"/>
    <property type="molecule type" value="Genomic_DNA"/>
</dbReference>
<organism evidence="9 10">
    <name type="scientific">Thalassolituus marinus</name>
    <dbReference type="NCBI Taxonomy" id="671053"/>
    <lineage>
        <taxon>Bacteria</taxon>
        <taxon>Pseudomonadati</taxon>
        <taxon>Pseudomonadota</taxon>
        <taxon>Gammaproteobacteria</taxon>
        <taxon>Oceanospirillales</taxon>
        <taxon>Oceanospirillaceae</taxon>
        <taxon>Thalassolituus</taxon>
    </lineage>
</organism>
<dbReference type="NCBIfam" id="NF003975">
    <property type="entry name" value="PRK05467.1-4"/>
    <property type="match status" value="1"/>
</dbReference>
<evidence type="ECO:0000256" key="1">
    <source>
        <dbReference type="ARBA" id="ARBA00001961"/>
    </source>
</evidence>
<keyword evidence="4 7" id="KW-0223">Dioxygenase</keyword>
<evidence type="ECO:0000256" key="7">
    <source>
        <dbReference type="HAMAP-Rule" id="MF_00657"/>
    </source>
</evidence>
<keyword evidence="5 7" id="KW-0560">Oxidoreductase</keyword>
<dbReference type="Gene3D" id="4.10.860.20">
    <property type="entry name" value="Rabenosyn, Rab binding domain"/>
    <property type="match status" value="1"/>
</dbReference>
<name>A0ABS7ZPR3_9GAMM</name>
<dbReference type="InterPro" id="IPR005123">
    <property type="entry name" value="Oxoglu/Fe-dep_dioxygenase_dom"/>
</dbReference>
<keyword evidence="2 7" id="KW-0479">Metal-binding</keyword>
<dbReference type="Gene3D" id="2.60.120.620">
    <property type="entry name" value="q2cbj1_9rhob like domain"/>
    <property type="match status" value="1"/>
</dbReference>
<keyword evidence="3 7" id="KW-0847">Vitamin C</keyword>
<evidence type="ECO:0000313" key="9">
    <source>
        <dbReference type="EMBL" id="MCA6063670.1"/>
    </source>
</evidence>
<keyword evidence="6 7" id="KW-0408">Iron</keyword>
<sequence length="226" mass="25396">MLIKIPALLSRDQVNEFRQVLVNSDWVDGSVTTGYQSAKVKNNYQLPENSEAAQRLGDRILSALARNAKFMSAALPLRIYPPMFNCYEGGGNFGVHVDNAIRQVAGTPVKVRTDVSMTVFFSDPEEYEGGELVIEDTYGSQSIKFQAGDAVLYPSTSLHQVMPVTAGRRLASFFWIQSMIRSDEQRRLLFDMDTSLQNLQQQNADNPELVKLTGVYHNLVRQWAEV</sequence>
<comment type="caution">
    <text evidence="9">The sequence shown here is derived from an EMBL/GenBank/DDBJ whole genome shotgun (WGS) entry which is preliminary data.</text>
</comment>
<dbReference type="InterPro" id="IPR044862">
    <property type="entry name" value="Pro_4_hyd_alph_FE2OG_OXY"/>
</dbReference>
<evidence type="ECO:0000256" key="3">
    <source>
        <dbReference type="ARBA" id="ARBA00022896"/>
    </source>
</evidence>
<comment type="cofactor">
    <cofactor evidence="7">
        <name>Fe(2+)</name>
        <dbReference type="ChEBI" id="CHEBI:29033"/>
    </cofactor>
    <text evidence="7">Binds 1 Fe(2+) ion per subunit.</text>
</comment>
<keyword evidence="10" id="KW-1185">Reference proteome</keyword>
<protein>
    <submittedName>
        <fullName evidence="9">Fe2+-dependent dioxygenase</fullName>
    </submittedName>
</protein>
<proteinExistence type="inferred from homology"/>
<dbReference type="RefSeq" id="WP_225673885.1">
    <property type="nucleotide sequence ID" value="NZ_JAEDAH010000042.1"/>
</dbReference>
<dbReference type="GO" id="GO:0051213">
    <property type="term" value="F:dioxygenase activity"/>
    <property type="evidence" value="ECO:0007669"/>
    <property type="project" value="UniProtKB-KW"/>
</dbReference>
<dbReference type="InterPro" id="IPR006620">
    <property type="entry name" value="Pro_4_hyd_alph"/>
</dbReference>
<dbReference type="PROSITE" id="PS51471">
    <property type="entry name" value="FE2OG_OXY"/>
    <property type="match status" value="1"/>
</dbReference>
<dbReference type="NCBIfam" id="NF003973">
    <property type="entry name" value="PRK05467.1-2"/>
    <property type="match status" value="1"/>
</dbReference>
<dbReference type="Pfam" id="PF13640">
    <property type="entry name" value="2OG-FeII_Oxy_3"/>
    <property type="match status" value="1"/>
</dbReference>
<accession>A0ABS7ZPR3</accession>
<dbReference type="InterPro" id="IPR041097">
    <property type="entry name" value="PKHD_C"/>
</dbReference>
<dbReference type="HAMAP" id="MF_00657">
    <property type="entry name" value="Hydroxyl_YbiX"/>
    <property type="match status" value="1"/>
</dbReference>